<dbReference type="Proteomes" id="UP000324194">
    <property type="component" value="Chromosome 2"/>
</dbReference>
<feature type="domain" description="Flagellar assembly protein FliH/Type III secretion system HrpE" evidence="8">
    <location>
        <begin position="105"/>
        <end position="225"/>
    </location>
</feature>
<dbReference type="PANTHER" id="PTHR34982">
    <property type="entry name" value="YOP PROTEINS TRANSLOCATION PROTEIN L"/>
    <property type="match status" value="1"/>
</dbReference>
<dbReference type="AlphaFoldDB" id="A0A5E4PJ61"/>
<proteinExistence type="inferred from homology"/>
<evidence type="ECO:0000313" key="10">
    <source>
        <dbReference type="Proteomes" id="UP000324194"/>
    </source>
</evidence>
<dbReference type="InterPro" id="IPR018035">
    <property type="entry name" value="Flagellar_FliH/T3SS_HrpE"/>
</dbReference>
<gene>
    <name evidence="9" type="ORF">AQUSIP_24360</name>
</gene>
<dbReference type="GO" id="GO:0005829">
    <property type="term" value="C:cytosol"/>
    <property type="evidence" value="ECO:0007669"/>
    <property type="project" value="TreeGrafter"/>
</dbReference>
<evidence type="ECO:0000256" key="1">
    <source>
        <dbReference type="ARBA" id="ARBA00003041"/>
    </source>
</evidence>
<dbReference type="KEGG" id="asip:AQUSIP_24360"/>
<keyword evidence="4" id="KW-0813">Transport</keyword>
<dbReference type="Pfam" id="PF02108">
    <property type="entry name" value="FliH"/>
    <property type="match status" value="1"/>
</dbReference>
<keyword evidence="7" id="KW-1006">Bacterial flagellum protein export</keyword>
<evidence type="ECO:0000256" key="5">
    <source>
        <dbReference type="ARBA" id="ARBA00022795"/>
    </source>
</evidence>
<evidence type="ECO:0000256" key="7">
    <source>
        <dbReference type="ARBA" id="ARBA00023225"/>
    </source>
</evidence>
<evidence type="ECO:0000259" key="8">
    <source>
        <dbReference type="Pfam" id="PF02108"/>
    </source>
</evidence>
<evidence type="ECO:0000256" key="4">
    <source>
        <dbReference type="ARBA" id="ARBA00022448"/>
    </source>
</evidence>
<dbReference type="GO" id="GO:0044781">
    <property type="term" value="P:bacterial-type flagellum organization"/>
    <property type="evidence" value="ECO:0007669"/>
    <property type="project" value="UniProtKB-KW"/>
</dbReference>
<keyword evidence="5" id="KW-1005">Bacterial flagellum biogenesis</keyword>
<dbReference type="EMBL" id="LR699120">
    <property type="protein sequence ID" value="VVC77109.1"/>
    <property type="molecule type" value="Genomic_DNA"/>
</dbReference>
<evidence type="ECO:0000313" key="9">
    <source>
        <dbReference type="EMBL" id="VVC77109.1"/>
    </source>
</evidence>
<dbReference type="RefSeq" id="WP_148340505.1">
    <property type="nucleotide sequence ID" value="NZ_LR699120.1"/>
</dbReference>
<dbReference type="InterPro" id="IPR051472">
    <property type="entry name" value="T3SS_Stator/FliH"/>
</dbReference>
<comment type="similarity">
    <text evidence="2">Belongs to the FliH family.</text>
</comment>
<reference evidence="9 10" key="1">
    <citation type="submission" date="2019-08" db="EMBL/GenBank/DDBJ databases">
        <authorList>
            <person name="Guy L."/>
        </authorList>
    </citation>
    <scope>NUCLEOTIDE SEQUENCE [LARGE SCALE GENOMIC DNA]</scope>
    <source>
        <strain evidence="9 10">SGT-108</strain>
    </source>
</reference>
<name>A0A5E4PJ61_9COXI</name>
<comment type="function">
    <text evidence="1">Needed for flagellar regrowth and assembly.</text>
</comment>
<sequence>MDTLHDEHVLELSDWIFPELDSLSGGDEIDLNSLFTPEHVDIENKQDYQDDIEHAEKLNESYENLGHKAVPAGEAQAESTDKVDDQAAILHDEVKNLKLEYESRINAVNQLLGKLKAPLSMVDEEVIELMQDVVKKITKRIICKEISTDPSVFIRMLDELKKMIDSKNGLITIYLSSDDYHRLNADQTGSQGLASIDSSLQQGDVVIKSNFAEVRALLNDRIDQLVRIQHD</sequence>
<keyword evidence="6" id="KW-0653">Protein transport</keyword>
<organism evidence="9 10">
    <name type="scientific">Aquicella siphonis</name>
    <dbReference type="NCBI Taxonomy" id="254247"/>
    <lineage>
        <taxon>Bacteria</taxon>
        <taxon>Pseudomonadati</taxon>
        <taxon>Pseudomonadota</taxon>
        <taxon>Gammaproteobacteria</taxon>
        <taxon>Legionellales</taxon>
        <taxon>Coxiellaceae</taxon>
        <taxon>Aquicella</taxon>
    </lineage>
</organism>
<dbReference type="GO" id="GO:0015031">
    <property type="term" value="P:protein transport"/>
    <property type="evidence" value="ECO:0007669"/>
    <property type="project" value="UniProtKB-KW"/>
</dbReference>
<accession>A0A5E4PJ61</accession>
<evidence type="ECO:0000256" key="3">
    <source>
        <dbReference type="ARBA" id="ARBA00016507"/>
    </source>
</evidence>
<dbReference type="OrthoDB" id="6196089at2"/>
<evidence type="ECO:0000256" key="6">
    <source>
        <dbReference type="ARBA" id="ARBA00022927"/>
    </source>
</evidence>
<keyword evidence="10" id="KW-1185">Reference proteome</keyword>
<dbReference type="PANTHER" id="PTHR34982:SF1">
    <property type="entry name" value="FLAGELLAR ASSEMBLY PROTEIN FLIH"/>
    <property type="match status" value="1"/>
</dbReference>
<protein>
    <recommendedName>
        <fullName evidence="3">Flagellar assembly protein FliH</fullName>
    </recommendedName>
</protein>
<evidence type="ECO:0000256" key="2">
    <source>
        <dbReference type="ARBA" id="ARBA00006602"/>
    </source>
</evidence>